<organism evidence="2 3">
    <name type="scientific">Stephania japonica</name>
    <dbReference type="NCBI Taxonomy" id="461633"/>
    <lineage>
        <taxon>Eukaryota</taxon>
        <taxon>Viridiplantae</taxon>
        <taxon>Streptophyta</taxon>
        <taxon>Embryophyta</taxon>
        <taxon>Tracheophyta</taxon>
        <taxon>Spermatophyta</taxon>
        <taxon>Magnoliopsida</taxon>
        <taxon>Ranunculales</taxon>
        <taxon>Menispermaceae</taxon>
        <taxon>Menispermoideae</taxon>
        <taxon>Cissampelideae</taxon>
        <taxon>Stephania</taxon>
    </lineage>
</organism>
<comment type="caution">
    <text evidence="2">The sequence shown here is derived from an EMBL/GenBank/DDBJ whole genome shotgun (WGS) entry which is preliminary data.</text>
</comment>
<keyword evidence="3" id="KW-1185">Reference proteome</keyword>
<reference evidence="2 3" key="1">
    <citation type="submission" date="2024-01" db="EMBL/GenBank/DDBJ databases">
        <title>Genome assemblies of Stephania.</title>
        <authorList>
            <person name="Yang L."/>
        </authorList>
    </citation>
    <scope>NUCLEOTIDE SEQUENCE [LARGE SCALE GENOMIC DNA]</scope>
    <source>
        <strain evidence="2">QJT</strain>
        <tissue evidence="2">Leaf</tissue>
    </source>
</reference>
<accession>A0AAP0HUI9</accession>
<evidence type="ECO:0000313" key="2">
    <source>
        <dbReference type="EMBL" id="KAK9096390.1"/>
    </source>
</evidence>
<evidence type="ECO:0000313" key="3">
    <source>
        <dbReference type="Proteomes" id="UP001417504"/>
    </source>
</evidence>
<feature type="compositionally biased region" description="Polar residues" evidence="1">
    <location>
        <begin position="23"/>
        <end position="36"/>
    </location>
</feature>
<sequence>MAPQEALKHGLPSSPCTLREWGSSCSPTPPHTSLTSGDVREALRLANQGPVSPGKPPKAELGHGRVALDHPSLPLPYFGTSLGPAAVTVGLSLPSSTAPPLFWGFPPFFIKKHKGR</sequence>
<name>A0AAP0HUI9_9MAGN</name>
<dbReference type="AlphaFoldDB" id="A0AAP0HUI9"/>
<feature type="region of interest" description="Disordered" evidence="1">
    <location>
        <begin position="1"/>
        <end position="64"/>
    </location>
</feature>
<gene>
    <name evidence="2" type="ORF">Sjap_021887</name>
</gene>
<dbReference type="Proteomes" id="UP001417504">
    <property type="component" value="Unassembled WGS sequence"/>
</dbReference>
<protein>
    <submittedName>
        <fullName evidence="2">Uncharacterized protein</fullName>
    </submittedName>
</protein>
<dbReference type="EMBL" id="JBBNAE010000009">
    <property type="protein sequence ID" value="KAK9096390.1"/>
    <property type="molecule type" value="Genomic_DNA"/>
</dbReference>
<evidence type="ECO:0000256" key="1">
    <source>
        <dbReference type="SAM" id="MobiDB-lite"/>
    </source>
</evidence>
<proteinExistence type="predicted"/>